<dbReference type="HOGENOM" id="CLU_413382_0_0_1"/>
<evidence type="ECO:0000256" key="1">
    <source>
        <dbReference type="SAM" id="MobiDB-lite"/>
    </source>
</evidence>
<organism evidence="2 3">
    <name type="scientific">Pisolithus microcarpus 441</name>
    <dbReference type="NCBI Taxonomy" id="765257"/>
    <lineage>
        <taxon>Eukaryota</taxon>
        <taxon>Fungi</taxon>
        <taxon>Dikarya</taxon>
        <taxon>Basidiomycota</taxon>
        <taxon>Agaricomycotina</taxon>
        <taxon>Agaricomycetes</taxon>
        <taxon>Agaricomycetidae</taxon>
        <taxon>Boletales</taxon>
        <taxon>Sclerodermatineae</taxon>
        <taxon>Pisolithaceae</taxon>
        <taxon>Pisolithus</taxon>
    </lineage>
</organism>
<dbReference type="Proteomes" id="UP000054018">
    <property type="component" value="Unassembled WGS sequence"/>
</dbReference>
<dbReference type="STRING" id="765257.A0A0C9ZAJ1"/>
<dbReference type="EMBL" id="KN833843">
    <property type="protein sequence ID" value="KIK16943.1"/>
    <property type="molecule type" value="Genomic_DNA"/>
</dbReference>
<evidence type="ECO:0000313" key="3">
    <source>
        <dbReference type="Proteomes" id="UP000054018"/>
    </source>
</evidence>
<gene>
    <name evidence="2" type="ORF">PISMIDRAFT_685834</name>
</gene>
<keyword evidence="3" id="KW-1185">Reference proteome</keyword>
<reference evidence="3" key="2">
    <citation type="submission" date="2015-01" db="EMBL/GenBank/DDBJ databases">
        <title>Evolutionary Origins and Diversification of the Mycorrhizal Mutualists.</title>
        <authorList>
            <consortium name="DOE Joint Genome Institute"/>
            <consortium name="Mycorrhizal Genomics Consortium"/>
            <person name="Kohler A."/>
            <person name="Kuo A."/>
            <person name="Nagy L.G."/>
            <person name="Floudas D."/>
            <person name="Copeland A."/>
            <person name="Barry K.W."/>
            <person name="Cichocki N."/>
            <person name="Veneault-Fourrey C."/>
            <person name="LaButti K."/>
            <person name="Lindquist E.A."/>
            <person name="Lipzen A."/>
            <person name="Lundell T."/>
            <person name="Morin E."/>
            <person name="Murat C."/>
            <person name="Riley R."/>
            <person name="Ohm R."/>
            <person name="Sun H."/>
            <person name="Tunlid A."/>
            <person name="Henrissat B."/>
            <person name="Grigoriev I.V."/>
            <person name="Hibbett D.S."/>
            <person name="Martin F."/>
        </authorList>
    </citation>
    <scope>NUCLEOTIDE SEQUENCE [LARGE SCALE GENOMIC DNA]</scope>
    <source>
        <strain evidence="3">441</strain>
    </source>
</reference>
<dbReference type="SUPFAM" id="SSF52540">
    <property type="entry name" value="P-loop containing nucleoside triphosphate hydrolases"/>
    <property type="match status" value="2"/>
</dbReference>
<reference evidence="2 3" key="1">
    <citation type="submission" date="2014-04" db="EMBL/GenBank/DDBJ databases">
        <authorList>
            <consortium name="DOE Joint Genome Institute"/>
            <person name="Kuo A."/>
            <person name="Kohler A."/>
            <person name="Costa M.D."/>
            <person name="Nagy L.G."/>
            <person name="Floudas D."/>
            <person name="Copeland A."/>
            <person name="Barry K.W."/>
            <person name="Cichocki N."/>
            <person name="Veneault-Fourrey C."/>
            <person name="LaButti K."/>
            <person name="Lindquist E.A."/>
            <person name="Lipzen A."/>
            <person name="Lundell T."/>
            <person name="Morin E."/>
            <person name="Murat C."/>
            <person name="Sun H."/>
            <person name="Tunlid A."/>
            <person name="Henrissat B."/>
            <person name="Grigoriev I.V."/>
            <person name="Hibbett D.S."/>
            <person name="Martin F."/>
            <person name="Nordberg H.P."/>
            <person name="Cantor M.N."/>
            <person name="Hua S.X."/>
        </authorList>
    </citation>
    <scope>NUCLEOTIDE SEQUENCE [LARGE SCALE GENOMIC DNA]</scope>
    <source>
        <strain evidence="2 3">441</strain>
    </source>
</reference>
<feature type="region of interest" description="Disordered" evidence="1">
    <location>
        <begin position="74"/>
        <end position="136"/>
    </location>
</feature>
<dbReference type="InterPro" id="IPR027417">
    <property type="entry name" value="P-loop_NTPase"/>
</dbReference>
<sequence>MGSGRVQWPTCSPFVSTSKCYIHIASFTTFLPLTDHAYLPSYRARHANSAALIAPMHRLLHRQSGSGIRVHKSLERLRRGRKRSSFSADSHRSHESNAQVNQTDDLASGVSTEEATFPRSRQTDYVPFAATDPQPGPLSESHPIVLIMGPAGSGKSSFISKAIGSSDEGVGHDLLEGPYTKEVRATKCVIDGLPTILVDVPAFGGAAPDVSILTMVSEWLDQVKKSKAHISAVLFFHPIADNRMRWKPWDTFYRCRDWCGGDPMSQTRVDLVTTMWDEVDEEVGNERLAELKGDHWRPMIESGSVTLCYWNTTESAKKLLRTVISKKPDQIKSAGTLPPTAPAAVGERPISDSNSANIQSPQKAIRGVREVQLSELSTHDMIILIIGPVGCGKSSFIGKAVGNEEDIGHTLCAGSHTRGIRATRCTLGNFANAVLLDTPGFDNISISEKEILDMVSNSLEEVYNGRIFLSAILLLHPITDNRLRWTPLKHLRLFQKLCGKEAMAQTGLVTTMWDEVNEKVGKERLADLKSNHWRAMIALGSKTYRYWNTGDTARKLLQEVISESEERYCSMLRQEISELKTSRRTVSAQMMCSRLERLSERRLEIMGELRSEEGGAVDEKTEEALRREYAEVGINLDVTLQQVRALKRLPTLPPLRRLFKAFES</sequence>
<evidence type="ECO:0000313" key="2">
    <source>
        <dbReference type="EMBL" id="KIK16943.1"/>
    </source>
</evidence>
<feature type="compositionally biased region" description="Polar residues" evidence="1">
    <location>
        <begin position="96"/>
        <end position="114"/>
    </location>
</feature>
<name>A0A0C9ZAJ1_9AGAM</name>
<evidence type="ECO:0008006" key="4">
    <source>
        <dbReference type="Google" id="ProtNLM"/>
    </source>
</evidence>
<proteinExistence type="predicted"/>
<dbReference type="Gene3D" id="3.40.50.300">
    <property type="entry name" value="P-loop containing nucleotide triphosphate hydrolases"/>
    <property type="match status" value="2"/>
</dbReference>
<dbReference type="OrthoDB" id="8954335at2759"/>
<dbReference type="AlphaFoldDB" id="A0A0C9ZAJ1"/>
<protein>
    <recommendedName>
        <fullName evidence="4">G domain-containing protein</fullName>
    </recommendedName>
</protein>
<accession>A0A0C9ZAJ1</accession>